<organism evidence="1 2">
    <name type="scientific">Heracleum sosnowskyi</name>
    <dbReference type="NCBI Taxonomy" id="360622"/>
    <lineage>
        <taxon>Eukaryota</taxon>
        <taxon>Viridiplantae</taxon>
        <taxon>Streptophyta</taxon>
        <taxon>Embryophyta</taxon>
        <taxon>Tracheophyta</taxon>
        <taxon>Spermatophyta</taxon>
        <taxon>Magnoliopsida</taxon>
        <taxon>eudicotyledons</taxon>
        <taxon>Gunneridae</taxon>
        <taxon>Pentapetalae</taxon>
        <taxon>asterids</taxon>
        <taxon>campanulids</taxon>
        <taxon>Apiales</taxon>
        <taxon>Apiaceae</taxon>
        <taxon>Apioideae</taxon>
        <taxon>apioid superclade</taxon>
        <taxon>Tordylieae</taxon>
        <taxon>Tordyliinae</taxon>
        <taxon>Heracleum</taxon>
    </lineage>
</organism>
<dbReference type="PANTHER" id="PTHR31286:SF180">
    <property type="entry name" value="OS10G0362600 PROTEIN"/>
    <property type="match status" value="1"/>
</dbReference>
<reference evidence="1" key="1">
    <citation type="submission" date="2023-02" db="EMBL/GenBank/DDBJ databases">
        <title>Genome of toxic invasive species Heracleum sosnowskyi carries increased number of genes despite the absence of recent whole-genome duplications.</title>
        <authorList>
            <person name="Schelkunov M."/>
            <person name="Shtratnikova V."/>
            <person name="Makarenko M."/>
            <person name="Klepikova A."/>
            <person name="Omelchenko D."/>
            <person name="Novikova G."/>
            <person name="Obukhova E."/>
            <person name="Bogdanov V."/>
            <person name="Penin A."/>
            <person name="Logacheva M."/>
        </authorList>
    </citation>
    <scope>NUCLEOTIDE SEQUENCE</scope>
    <source>
        <strain evidence="1">Hsosn_3</strain>
        <tissue evidence="1">Leaf</tissue>
    </source>
</reference>
<proteinExistence type="predicted"/>
<evidence type="ECO:0000313" key="2">
    <source>
        <dbReference type="Proteomes" id="UP001237642"/>
    </source>
</evidence>
<accession>A0AAD8ILJ1</accession>
<dbReference type="EMBL" id="JAUIZM010000004">
    <property type="protein sequence ID" value="KAK1388012.1"/>
    <property type="molecule type" value="Genomic_DNA"/>
</dbReference>
<dbReference type="Proteomes" id="UP001237642">
    <property type="component" value="Unassembled WGS sequence"/>
</dbReference>
<evidence type="ECO:0000313" key="1">
    <source>
        <dbReference type="EMBL" id="KAK1388012.1"/>
    </source>
</evidence>
<dbReference type="PANTHER" id="PTHR31286">
    <property type="entry name" value="GLYCINE-RICH CELL WALL STRUCTURAL PROTEIN 1.8-LIKE"/>
    <property type="match status" value="1"/>
</dbReference>
<comment type="caution">
    <text evidence="1">The sequence shown here is derived from an EMBL/GenBank/DDBJ whole genome shotgun (WGS) entry which is preliminary data.</text>
</comment>
<sequence length="150" mass="17437">MCREATGRLSFAKLLIEVDVDKPLPDSLTVIIPNEDGVDPIEVTVRVEYPWRPSWCSQCSIFGHNVQNCPVCVARQEKKIREELEAKKGKQEKEEFIVVHRKGKGKVPSQQGYFQQVYHPVFRELEMVEEEYIKNYPQPTVADEYLKELN</sequence>
<keyword evidence="2" id="KW-1185">Reference proteome</keyword>
<name>A0AAD8ILJ1_9APIA</name>
<dbReference type="AlphaFoldDB" id="A0AAD8ILJ1"/>
<reference evidence="1" key="2">
    <citation type="submission" date="2023-05" db="EMBL/GenBank/DDBJ databases">
        <authorList>
            <person name="Schelkunov M.I."/>
        </authorList>
    </citation>
    <scope>NUCLEOTIDE SEQUENCE</scope>
    <source>
        <strain evidence="1">Hsosn_3</strain>
        <tissue evidence="1">Leaf</tissue>
    </source>
</reference>
<dbReference type="InterPro" id="IPR040256">
    <property type="entry name" value="At4g02000-like"/>
</dbReference>
<gene>
    <name evidence="1" type="ORF">POM88_016190</name>
</gene>
<protein>
    <recommendedName>
        <fullName evidence="3">Zinc knuckle CX2CX4HX4C domain-containing protein</fullName>
    </recommendedName>
</protein>
<evidence type="ECO:0008006" key="3">
    <source>
        <dbReference type="Google" id="ProtNLM"/>
    </source>
</evidence>